<comment type="caution">
    <text evidence="1">The sequence shown here is derived from an EMBL/GenBank/DDBJ whole genome shotgun (WGS) entry which is preliminary data.</text>
</comment>
<dbReference type="Proteomes" id="UP001177021">
    <property type="component" value="Unassembled WGS sequence"/>
</dbReference>
<accession>A0ACB0LLW6</accession>
<keyword evidence="2" id="KW-1185">Reference proteome</keyword>
<organism evidence="1 2">
    <name type="scientific">Trifolium pratense</name>
    <name type="common">Red clover</name>
    <dbReference type="NCBI Taxonomy" id="57577"/>
    <lineage>
        <taxon>Eukaryota</taxon>
        <taxon>Viridiplantae</taxon>
        <taxon>Streptophyta</taxon>
        <taxon>Embryophyta</taxon>
        <taxon>Tracheophyta</taxon>
        <taxon>Spermatophyta</taxon>
        <taxon>Magnoliopsida</taxon>
        <taxon>eudicotyledons</taxon>
        <taxon>Gunneridae</taxon>
        <taxon>Pentapetalae</taxon>
        <taxon>rosids</taxon>
        <taxon>fabids</taxon>
        <taxon>Fabales</taxon>
        <taxon>Fabaceae</taxon>
        <taxon>Papilionoideae</taxon>
        <taxon>50 kb inversion clade</taxon>
        <taxon>NPAAA clade</taxon>
        <taxon>Hologalegina</taxon>
        <taxon>IRL clade</taxon>
        <taxon>Trifolieae</taxon>
        <taxon>Trifolium</taxon>
    </lineage>
</organism>
<proteinExistence type="predicted"/>
<protein>
    <submittedName>
        <fullName evidence="1">Uncharacterized protein</fullName>
    </submittedName>
</protein>
<reference evidence="1" key="1">
    <citation type="submission" date="2023-10" db="EMBL/GenBank/DDBJ databases">
        <authorList>
            <person name="Rodriguez Cubillos JULIANA M."/>
            <person name="De Vega J."/>
        </authorList>
    </citation>
    <scope>NUCLEOTIDE SEQUENCE</scope>
</reference>
<name>A0ACB0LLW6_TRIPR</name>
<sequence>MEYPRRKRIPVSYNWEMKVTVAAAKGRNVLNFPRDYSRNCLLKSHRNIYLLDVASGKVYKSPILNSSKGSEDKFIYSGWKKFVKQASLCFKDKVIFKAPKGDNFLEVQIVRCAF</sequence>
<evidence type="ECO:0000313" key="2">
    <source>
        <dbReference type="Proteomes" id="UP001177021"/>
    </source>
</evidence>
<dbReference type="EMBL" id="CASHSV030000615">
    <property type="protein sequence ID" value="CAJ2669432.1"/>
    <property type="molecule type" value="Genomic_DNA"/>
</dbReference>
<gene>
    <name evidence="1" type="ORF">MILVUS5_LOCUS33637</name>
</gene>
<evidence type="ECO:0000313" key="1">
    <source>
        <dbReference type="EMBL" id="CAJ2669432.1"/>
    </source>
</evidence>